<dbReference type="AlphaFoldDB" id="A0A6P2C428"/>
<dbReference type="PROSITE" id="PS50850">
    <property type="entry name" value="MFS"/>
    <property type="match status" value="1"/>
</dbReference>
<keyword evidence="9" id="KW-1185">Reference proteome</keyword>
<evidence type="ECO:0000259" key="7">
    <source>
        <dbReference type="PROSITE" id="PS50850"/>
    </source>
</evidence>
<dbReference type="Proteomes" id="UP000460272">
    <property type="component" value="Unassembled WGS sequence"/>
</dbReference>
<dbReference type="InterPro" id="IPR020846">
    <property type="entry name" value="MFS_dom"/>
</dbReference>
<reference evidence="8 9" key="1">
    <citation type="submission" date="2018-11" db="EMBL/GenBank/DDBJ databases">
        <title>Trebonia kvetii gen.nov., sp.nov., a novel acidophilic actinobacterium, and proposal of the new actinobacterial family Treboniaceae fam. nov.</title>
        <authorList>
            <person name="Rapoport D."/>
            <person name="Sagova-Mareckova M."/>
            <person name="Sedlacek I."/>
            <person name="Provaznik J."/>
            <person name="Kralova S."/>
            <person name="Pavlinic D."/>
            <person name="Benes V."/>
            <person name="Kopecky J."/>
        </authorList>
    </citation>
    <scope>NUCLEOTIDE SEQUENCE [LARGE SCALE GENOMIC DNA]</scope>
    <source>
        <strain evidence="8 9">15Tr583</strain>
    </source>
</reference>
<dbReference type="SUPFAM" id="SSF103473">
    <property type="entry name" value="MFS general substrate transporter"/>
    <property type="match status" value="1"/>
</dbReference>
<organism evidence="8 9">
    <name type="scientific">Trebonia kvetii</name>
    <dbReference type="NCBI Taxonomy" id="2480626"/>
    <lineage>
        <taxon>Bacteria</taxon>
        <taxon>Bacillati</taxon>
        <taxon>Actinomycetota</taxon>
        <taxon>Actinomycetes</taxon>
        <taxon>Streptosporangiales</taxon>
        <taxon>Treboniaceae</taxon>
        <taxon>Trebonia</taxon>
    </lineage>
</organism>
<protein>
    <submittedName>
        <fullName evidence="8">MFS transporter</fullName>
    </submittedName>
</protein>
<dbReference type="EMBL" id="RPFW01000001">
    <property type="protein sequence ID" value="TVZ06144.1"/>
    <property type="molecule type" value="Genomic_DNA"/>
</dbReference>
<dbReference type="RefSeq" id="WP_145850898.1">
    <property type="nucleotide sequence ID" value="NZ_RPFW01000001.1"/>
</dbReference>
<sequence length="380" mass="39161">MNAKLSRNRANPARMQSAPGDVTHSARRWWALLAIAASVLVVGLDLTVLNLALPSMAVSLHASTGDLQWIVDSYSLVLAALILPAGLLGDRYGRKRILVIALVLFGAASLACAYATSTGALIAARAVLGIGAAAIFPLALSVLPVLFEGADRQRAVAAIGGASMLSFPIGPIVGGYLLDHFWWGSVFLINVPVVVLALIAVVTLLPESRSAVRPRIDLAGLAVSSAGLVALTYGFIKAGQDGWSDGLAVGLIAAGVLALAVALPLVEGLVTRRGGQPLADLRLFKSASFRSGTILATLISFAMFGLFFALPQYFQDVRGANALGSGLRLLPLVGGMLIGMVGGTRLGTPRRSTAGGPATGPTGRPRRDGSTLQGMLASAR</sequence>
<evidence type="ECO:0000256" key="2">
    <source>
        <dbReference type="ARBA" id="ARBA00022692"/>
    </source>
</evidence>
<evidence type="ECO:0000256" key="5">
    <source>
        <dbReference type="SAM" id="MobiDB-lite"/>
    </source>
</evidence>
<feature type="transmembrane region" description="Helical" evidence="6">
    <location>
        <begin position="122"/>
        <end position="143"/>
    </location>
</feature>
<feature type="transmembrane region" description="Helical" evidence="6">
    <location>
        <begin position="182"/>
        <end position="206"/>
    </location>
</feature>
<comment type="subcellular location">
    <subcellularLocation>
        <location evidence="1">Cell membrane</location>
        <topology evidence="1">Multi-pass membrane protein</topology>
    </subcellularLocation>
</comment>
<name>A0A6P2C428_9ACTN</name>
<feature type="domain" description="Major facilitator superfamily (MFS) profile" evidence="7">
    <location>
        <begin position="31"/>
        <end position="380"/>
    </location>
</feature>
<evidence type="ECO:0000313" key="8">
    <source>
        <dbReference type="EMBL" id="TVZ06144.1"/>
    </source>
</evidence>
<dbReference type="GO" id="GO:0005886">
    <property type="term" value="C:plasma membrane"/>
    <property type="evidence" value="ECO:0007669"/>
    <property type="project" value="UniProtKB-SubCell"/>
</dbReference>
<keyword evidence="2 6" id="KW-0812">Transmembrane</keyword>
<dbReference type="OrthoDB" id="9781469at2"/>
<dbReference type="GO" id="GO:0022857">
    <property type="term" value="F:transmembrane transporter activity"/>
    <property type="evidence" value="ECO:0007669"/>
    <property type="project" value="InterPro"/>
</dbReference>
<keyword evidence="3 6" id="KW-1133">Transmembrane helix</keyword>
<proteinExistence type="predicted"/>
<feature type="region of interest" description="Disordered" evidence="5">
    <location>
        <begin position="347"/>
        <end position="380"/>
    </location>
</feature>
<feature type="transmembrane region" description="Helical" evidence="6">
    <location>
        <begin position="155"/>
        <end position="176"/>
    </location>
</feature>
<dbReference type="PANTHER" id="PTHR42718">
    <property type="entry name" value="MAJOR FACILITATOR SUPERFAMILY MULTIDRUG TRANSPORTER MFSC"/>
    <property type="match status" value="1"/>
</dbReference>
<evidence type="ECO:0000256" key="1">
    <source>
        <dbReference type="ARBA" id="ARBA00004651"/>
    </source>
</evidence>
<feature type="transmembrane region" description="Helical" evidence="6">
    <location>
        <begin position="248"/>
        <end position="270"/>
    </location>
</feature>
<evidence type="ECO:0000256" key="3">
    <source>
        <dbReference type="ARBA" id="ARBA00022989"/>
    </source>
</evidence>
<keyword evidence="4 6" id="KW-0472">Membrane</keyword>
<comment type="caution">
    <text evidence="8">The sequence shown here is derived from an EMBL/GenBank/DDBJ whole genome shotgun (WGS) entry which is preliminary data.</text>
</comment>
<gene>
    <name evidence="8" type="ORF">EAS64_01465</name>
</gene>
<evidence type="ECO:0000256" key="4">
    <source>
        <dbReference type="ARBA" id="ARBA00023136"/>
    </source>
</evidence>
<feature type="compositionally biased region" description="Low complexity" evidence="5">
    <location>
        <begin position="353"/>
        <end position="363"/>
    </location>
</feature>
<dbReference type="PANTHER" id="PTHR42718:SF42">
    <property type="entry name" value="EXPORT PROTEIN"/>
    <property type="match status" value="1"/>
</dbReference>
<dbReference type="InterPro" id="IPR036259">
    <property type="entry name" value="MFS_trans_sf"/>
</dbReference>
<dbReference type="InterPro" id="IPR011701">
    <property type="entry name" value="MFS"/>
</dbReference>
<feature type="transmembrane region" description="Helical" evidence="6">
    <location>
        <begin position="291"/>
        <end position="310"/>
    </location>
</feature>
<feature type="transmembrane region" description="Helical" evidence="6">
    <location>
        <begin position="218"/>
        <end position="236"/>
    </location>
</feature>
<feature type="transmembrane region" description="Helical" evidence="6">
    <location>
        <begin position="97"/>
        <end position="116"/>
    </location>
</feature>
<dbReference type="CDD" id="cd17321">
    <property type="entry name" value="MFS_MMR_MDR_like"/>
    <property type="match status" value="1"/>
</dbReference>
<dbReference type="Pfam" id="PF07690">
    <property type="entry name" value="MFS_1"/>
    <property type="match status" value="1"/>
</dbReference>
<accession>A0A6P2C428</accession>
<evidence type="ECO:0000313" key="9">
    <source>
        <dbReference type="Proteomes" id="UP000460272"/>
    </source>
</evidence>
<feature type="transmembrane region" description="Helical" evidence="6">
    <location>
        <begin position="322"/>
        <end position="342"/>
    </location>
</feature>
<dbReference type="Gene3D" id="1.20.1720.10">
    <property type="entry name" value="Multidrug resistance protein D"/>
    <property type="match status" value="1"/>
</dbReference>
<evidence type="ECO:0000256" key="6">
    <source>
        <dbReference type="SAM" id="Phobius"/>
    </source>
</evidence>
<feature type="transmembrane region" description="Helical" evidence="6">
    <location>
        <begin position="73"/>
        <end position="90"/>
    </location>
</feature>
<feature type="transmembrane region" description="Helical" evidence="6">
    <location>
        <begin position="29"/>
        <end position="53"/>
    </location>
</feature>